<feature type="compositionally biased region" description="Basic and acidic residues" evidence="1">
    <location>
        <begin position="352"/>
        <end position="367"/>
    </location>
</feature>
<feature type="compositionally biased region" description="Basic and acidic residues" evidence="1">
    <location>
        <begin position="741"/>
        <end position="752"/>
    </location>
</feature>
<feature type="region of interest" description="Disordered" evidence="1">
    <location>
        <begin position="162"/>
        <end position="310"/>
    </location>
</feature>
<feature type="compositionally biased region" description="Polar residues" evidence="1">
    <location>
        <begin position="1191"/>
        <end position="1202"/>
    </location>
</feature>
<feature type="compositionally biased region" description="Polar residues" evidence="1">
    <location>
        <begin position="780"/>
        <end position="817"/>
    </location>
</feature>
<dbReference type="OrthoDB" id="98077at2759"/>
<evidence type="ECO:0000313" key="4">
    <source>
        <dbReference type="Proteomes" id="UP000326759"/>
    </source>
</evidence>
<feature type="compositionally biased region" description="Basic and acidic residues" evidence="1">
    <location>
        <begin position="1068"/>
        <end position="1087"/>
    </location>
</feature>
<feature type="region of interest" description="Disordered" evidence="1">
    <location>
        <begin position="487"/>
        <end position="521"/>
    </location>
</feature>
<feature type="compositionally biased region" description="Pro residues" evidence="1">
    <location>
        <begin position="1126"/>
        <end position="1141"/>
    </location>
</feature>
<evidence type="ECO:0000259" key="2">
    <source>
        <dbReference type="SMART" id="SM00808"/>
    </source>
</evidence>
<dbReference type="InterPro" id="IPR015015">
    <property type="entry name" value="F-actin-binding"/>
</dbReference>
<dbReference type="Gene3D" id="1.20.120.330">
    <property type="entry name" value="Nucleotidyltransferases domain 2"/>
    <property type="match status" value="1"/>
</dbReference>
<keyword evidence="4" id="KW-1185">Reference proteome</keyword>
<feature type="compositionally biased region" description="Basic and acidic residues" evidence="1">
    <location>
        <begin position="1160"/>
        <end position="1175"/>
    </location>
</feature>
<keyword evidence="3" id="KW-0808">Transferase</keyword>
<reference evidence="3 4" key="1">
    <citation type="journal article" date="2019" name="PLoS Biol.">
        <title>Sex chromosomes control vertical transmission of feminizing Wolbachia symbionts in an isopod.</title>
        <authorList>
            <person name="Becking T."/>
            <person name="Chebbi M.A."/>
            <person name="Giraud I."/>
            <person name="Moumen B."/>
            <person name="Laverre T."/>
            <person name="Caubet Y."/>
            <person name="Peccoud J."/>
            <person name="Gilbert C."/>
            <person name="Cordaux R."/>
        </authorList>
    </citation>
    <scope>NUCLEOTIDE SEQUENCE [LARGE SCALE GENOMIC DNA]</scope>
    <source>
        <strain evidence="3">ANa2</strain>
        <tissue evidence="3">Whole body excluding digestive tract and cuticle</tissue>
    </source>
</reference>
<feature type="region of interest" description="Disordered" evidence="1">
    <location>
        <begin position="341"/>
        <end position="374"/>
    </location>
</feature>
<gene>
    <name evidence="3" type="primary">Abl</name>
    <name evidence="3" type="ORF">Anas_00173</name>
</gene>
<feature type="domain" description="F-actin binding" evidence="2">
    <location>
        <begin position="1179"/>
        <end position="1303"/>
    </location>
</feature>
<feature type="compositionally biased region" description="Basic and acidic residues" evidence="1">
    <location>
        <begin position="295"/>
        <end position="310"/>
    </location>
</feature>
<dbReference type="GO" id="GO:0005524">
    <property type="term" value="F:ATP binding"/>
    <property type="evidence" value="ECO:0007669"/>
    <property type="project" value="InterPro"/>
</dbReference>
<dbReference type="Pfam" id="PF08919">
    <property type="entry name" value="F_actin_bind"/>
    <property type="match status" value="1"/>
</dbReference>
<feature type="compositionally biased region" description="Polar residues" evidence="1">
    <location>
        <begin position="1024"/>
        <end position="1042"/>
    </location>
</feature>
<feature type="compositionally biased region" description="Polar residues" evidence="1">
    <location>
        <begin position="698"/>
        <end position="712"/>
    </location>
</feature>
<feature type="compositionally biased region" description="Polar residues" evidence="1">
    <location>
        <begin position="585"/>
        <end position="606"/>
    </location>
</feature>
<protein>
    <submittedName>
        <fullName evidence="3">Tyrosine-protein kinase Abl</fullName>
    </submittedName>
</protein>
<dbReference type="EMBL" id="SEYY01001018">
    <property type="protein sequence ID" value="KAB7506054.1"/>
    <property type="molecule type" value="Genomic_DNA"/>
</dbReference>
<keyword evidence="3" id="KW-0418">Kinase</keyword>
<organism evidence="3 4">
    <name type="scientific">Armadillidium nasatum</name>
    <dbReference type="NCBI Taxonomy" id="96803"/>
    <lineage>
        <taxon>Eukaryota</taxon>
        <taxon>Metazoa</taxon>
        <taxon>Ecdysozoa</taxon>
        <taxon>Arthropoda</taxon>
        <taxon>Crustacea</taxon>
        <taxon>Multicrustacea</taxon>
        <taxon>Malacostraca</taxon>
        <taxon>Eumalacostraca</taxon>
        <taxon>Peracarida</taxon>
        <taxon>Isopoda</taxon>
        <taxon>Oniscidea</taxon>
        <taxon>Crinocheta</taxon>
        <taxon>Armadillidiidae</taxon>
        <taxon>Armadillidium</taxon>
    </lineage>
</organism>
<sequence length="1303" mass="141624">MGGQQGKERQQIIGPNIGTITRSTRAKYRSGRDIRPIGSNVFTEHSEALLAVRPLPDLPDVVSGGVNQFGETLGGPGPPDIQQQLHPIGNTFSGVQTPFSSLSAQSSNEQPSTAVKWHSRENLLAPEDEGDPQLFVALYEFRAQGENQLSLKKEVEQQLAAGGGLKKSGRSSLSHHHSMDDSMALSPIVNSSRHPSKDESSSPNLGRVNRGPLLNSRSTLVQLRRPTNKKGKTAPAPPKRTSTCGGDHEYLGGGGGGGPIGGGLGGQGSEDVGDFNGIQRDLADLASSNDAESESEVRERTPDGEDSDHRNIATVNPLQISSSAAGSHSTFKVDGGHYFQSFRKKSNSSSGRDTRFSGRRGKMEKSESQGSNSFQSHQVLVGTLEVHNVKRAINRYGTLPKGARIGAYLESLRQSGLSQGIPSCVDALDPPRDNLNKDFCRLPPPPQELLSNDVLDSSNIAAMIRSNSTTSGFQPQSPLLARLSPRLQCPKSEKRNNNNKEQPTLADLEFPPPPTDLPPPVEDFGDVDQSNLFDLPPPPCGDKNYQHQLSPSEGIPRLGLRVTRSPRTKKREVKAEKPQSPVKVMQSTVEVGQGITQTQEISSSCRRSPGPQRANFNVSRKKLRDTDSLSKPPLKAKPNLDSSGGEGDSNETSPANRFGVSLRHRDQSSDSCDSLKSLENVPSQRVGFCPIAPRRHSQVTSLSRSPETSSIETDGPRTPSSFAEGGQMSPSPTSLEANRPSFEEESHSSKDDSLDDIPPTNEQEPTQGSSQRGSLLGLTANMTGKESNESPVSVPSDFQQESQLNKKSPTTTAAPQTKLVSELFESFKRPKGPKGTNVIDKPPVTTKPVTITKDQEKISAGLKLLKKSDNIEKSEQVVGEAGVTFIPKLRKTERNIKCTENNATDNDAVNSLVDFRSQLRKTNLSIEVANKDNIDCKDILEDNTVKLNLKSEKLVPKYLSSPVEKTENLEKKSQEDILKEESIINDSVKLISEEDDSKRFSSSSISSLKRLWENKEEEKLGAKQDQSPLTTQTSPKYGSNTLLRKLTTPKGIKGDADTLKDGQLSAEKSPEEDKSSNERGTKSEKRAWPPTPSPSEVEENSIKVQETKPLDGKPSVPTKPLVKNFRPPPPSMGVKLPPPRPGGIYAIPSFVRPSPPFTLIKKEVGKDPTKDELSKPVKNSANISSSSPDSTGQKFQQPSEKSQILDGGIEIEEALSSIKKGGGVTSLNYIQLASKVASFQKLCDDYVDNIPPQSRFRMRELLGQLEKQARELKSSGNKPPSFPDKLFLQVEVTVQEISSTVRR</sequence>
<dbReference type="GO" id="GO:0004715">
    <property type="term" value="F:non-membrane spanning protein tyrosine kinase activity"/>
    <property type="evidence" value="ECO:0007669"/>
    <property type="project" value="InterPro"/>
</dbReference>
<proteinExistence type="predicted"/>
<dbReference type="Proteomes" id="UP000326759">
    <property type="component" value="Unassembled WGS sequence"/>
</dbReference>
<evidence type="ECO:0000313" key="3">
    <source>
        <dbReference type="EMBL" id="KAB7506054.1"/>
    </source>
</evidence>
<evidence type="ECO:0000256" key="1">
    <source>
        <dbReference type="SAM" id="MobiDB-lite"/>
    </source>
</evidence>
<feature type="region of interest" description="Disordered" evidence="1">
    <location>
        <begin position="1017"/>
        <end position="1203"/>
    </location>
</feature>
<feature type="compositionally biased region" description="Pro residues" evidence="1">
    <location>
        <begin position="510"/>
        <end position="521"/>
    </location>
</feature>
<accession>A0A5N5THB6</accession>
<feature type="compositionally biased region" description="Polar residues" evidence="1">
    <location>
        <begin position="760"/>
        <end position="773"/>
    </location>
</feature>
<comment type="caution">
    <text evidence="3">The sequence shown here is derived from an EMBL/GenBank/DDBJ whole genome shotgun (WGS) entry which is preliminary data.</text>
</comment>
<feature type="compositionally biased region" description="Low complexity" evidence="1">
    <location>
        <begin position="1180"/>
        <end position="1190"/>
    </location>
</feature>
<name>A0A5N5THB6_9CRUS</name>
<dbReference type="SMART" id="SM00808">
    <property type="entry name" value="FABD"/>
    <property type="match status" value="1"/>
</dbReference>
<feature type="region of interest" description="Disordered" evidence="1">
    <location>
        <begin position="548"/>
        <end position="817"/>
    </location>
</feature>
<feature type="compositionally biased region" description="Basic residues" evidence="1">
    <location>
        <begin position="167"/>
        <end position="176"/>
    </location>
</feature>
<feature type="compositionally biased region" description="Gly residues" evidence="1">
    <location>
        <begin position="251"/>
        <end position="268"/>
    </location>
</feature>